<gene>
    <name evidence="3" type="ORF">NMOB1V02_LOCUS9143</name>
</gene>
<evidence type="ECO:0000313" key="4">
    <source>
        <dbReference type="Proteomes" id="UP000678499"/>
    </source>
</evidence>
<feature type="compositionally biased region" description="Basic residues" evidence="1">
    <location>
        <begin position="52"/>
        <end position="68"/>
    </location>
</feature>
<dbReference type="SUPFAM" id="SSF47459">
    <property type="entry name" value="HLH, helix-loop-helix DNA-binding domain"/>
    <property type="match status" value="1"/>
</dbReference>
<dbReference type="GO" id="GO:0005634">
    <property type="term" value="C:nucleus"/>
    <property type="evidence" value="ECO:0007669"/>
    <property type="project" value="TreeGrafter"/>
</dbReference>
<proteinExistence type="predicted"/>
<feature type="region of interest" description="Disordered" evidence="1">
    <location>
        <begin position="125"/>
        <end position="210"/>
    </location>
</feature>
<dbReference type="PANTHER" id="PTHR19290:SF147">
    <property type="entry name" value="HELIX-LOOP-HELIX PROTEIN DELILAH"/>
    <property type="match status" value="1"/>
</dbReference>
<sequence>MAEDSSTSRGACANPNAHPGNPKYGLRPRSIINRIETERRRTEPVKKPKESKSKHKPAPLSKYRRKNANARERHRMHEINVAFESLRKVIPAFTVDQGKPNNESQLTKITTLRLAMNYISSLSRMLEDGGDTSPSPGDASMDSSASSVTDSGSLQSPSPEPVMWSPGLMAMQASSTVTSTMVSTRESFLTPSPTPSPSDDRLSRSCGVRV</sequence>
<dbReference type="EMBL" id="OA884957">
    <property type="protein sequence ID" value="CAD7281499.1"/>
    <property type="molecule type" value="Genomic_DNA"/>
</dbReference>
<dbReference type="Proteomes" id="UP000678499">
    <property type="component" value="Unassembled WGS sequence"/>
</dbReference>
<dbReference type="AlphaFoldDB" id="A0A7R9BTW8"/>
<dbReference type="OrthoDB" id="10063280at2759"/>
<dbReference type="GO" id="GO:0070888">
    <property type="term" value="F:E-box binding"/>
    <property type="evidence" value="ECO:0007669"/>
    <property type="project" value="TreeGrafter"/>
</dbReference>
<evidence type="ECO:0000256" key="1">
    <source>
        <dbReference type="SAM" id="MobiDB-lite"/>
    </source>
</evidence>
<dbReference type="InterPro" id="IPR036638">
    <property type="entry name" value="HLH_DNA-bd_sf"/>
</dbReference>
<dbReference type="PROSITE" id="PS50888">
    <property type="entry name" value="BHLH"/>
    <property type="match status" value="1"/>
</dbReference>
<dbReference type="GO" id="GO:0046983">
    <property type="term" value="F:protein dimerization activity"/>
    <property type="evidence" value="ECO:0007669"/>
    <property type="project" value="InterPro"/>
</dbReference>
<accession>A0A7R9BTW8</accession>
<feature type="domain" description="BHLH" evidence="2">
    <location>
        <begin position="63"/>
        <end position="122"/>
    </location>
</feature>
<dbReference type="CDD" id="cd11431">
    <property type="entry name" value="bHLH_TS_taxi_Dei"/>
    <property type="match status" value="1"/>
</dbReference>
<dbReference type="GO" id="GO:0045944">
    <property type="term" value="P:positive regulation of transcription by RNA polymerase II"/>
    <property type="evidence" value="ECO:0007669"/>
    <property type="project" value="TreeGrafter"/>
</dbReference>
<dbReference type="Pfam" id="PF00010">
    <property type="entry name" value="HLH"/>
    <property type="match status" value="1"/>
</dbReference>
<dbReference type="InterPro" id="IPR050359">
    <property type="entry name" value="bHLH_transcription_factors"/>
</dbReference>
<keyword evidence="4" id="KW-1185">Reference proteome</keyword>
<dbReference type="SMART" id="SM00353">
    <property type="entry name" value="HLH"/>
    <property type="match status" value="1"/>
</dbReference>
<reference evidence="3" key="1">
    <citation type="submission" date="2020-11" db="EMBL/GenBank/DDBJ databases">
        <authorList>
            <person name="Tran Van P."/>
        </authorList>
    </citation>
    <scope>NUCLEOTIDE SEQUENCE</scope>
</reference>
<dbReference type="Gene3D" id="4.10.280.10">
    <property type="entry name" value="Helix-loop-helix DNA-binding domain"/>
    <property type="match status" value="1"/>
</dbReference>
<evidence type="ECO:0000259" key="2">
    <source>
        <dbReference type="PROSITE" id="PS50888"/>
    </source>
</evidence>
<name>A0A7R9BTW8_9CRUS</name>
<organism evidence="3">
    <name type="scientific">Notodromas monacha</name>
    <dbReference type="NCBI Taxonomy" id="399045"/>
    <lineage>
        <taxon>Eukaryota</taxon>
        <taxon>Metazoa</taxon>
        <taxon>Ecdysozoa</taxon>
        <taxon>Arthropoda</taxon>
        <taxon>Crustacea</taxon>
        <taxon>Oligostraca</taxon>
        <taxon>Ostracoda</taxon>
        <taxon>Podocopa</taxon>
        <taxon>Podocopida</taxon>
        <taxon>Cypridocopina</taxon>
        <taxon>Cypridoidea</taxon>
        <taxon>Cyprididae</taxon>
        <taxon>Notodromas</taxon>
    </lineage>
</organism>
<dbReference type="PANTHER" id="PTHR19290">
    <property type="entry name" value="BASIC HELIX-LOOP-HELIX PROTEIN NEUROGENIN-RELATED"/>
    <property type="match status" value="1"/>
</dbReference>
<feature type="compositionally biased region" description="Basic and acidic residues" evidence="1">
    <location>
        <begin position="35"/>
        <end position="51"/>
    </location>
</feature>
<feature type="compositionally biased region" description="Low complexity" evidence="1">
    <location>
        <begin position="174"/>
        <end position="184"/>
    </location>
</feature>
<dbReference type="GO" id="GO:0003700">
    <property type="term" value="F:DNA-binding transcription factor activity"/>
    <property type="evidence" value="ECO:0007669"/>
    <property type="project" value="TreeGrafter"/>
</dbReference>
<protein>
    <recommendedName>
        <fullName evidence="2">BHLH domain-containing protein</fullName>
    </recommendedName>
</protein>
<dbReference type="GO" id="GO:0009653">
    <property type="term" value="P:anatomical structure morphogenesis"/>
    <property type="evidence" value="ECO:0007669"/>
    <property type="project" value="TreeGrafter"/>
</dbReference>
<feature type="region of interest" description="Disordered" evidence="1">
    <location>
        <begin position="1"/>
        <end position="75"/>
    </location>
</feature>
<feature type="compositionally biased region" description="Low complexity" evidence="1">
    <location>
        <begin position="133"/>
        <end position="153"/>
    </location>
</feature>
<evidence type="ECO:0000313" key="3">
    <source>
        <dbReference type="EMBL" id="CAD7281499.1"/>
    </source>
</evidence>
<dbReference type="InterPro" id="IPR011598">
    <property type="entry name" value="bHLH_dom"/>
</dbReference>
<dbReference type="EMBL" id="CAJPEX010002920">
    <property type="protein sequence ID" value="CAG0921651.1"/>
    <property type="molecule type" value="Genomic_DNA"/>
</dbReference>